<dbReference type="AlphaFoldDB" id="A0AAV6VAX5"/>
<comment type="caution">
    <text evidence="1">The sequence shown here is derived from an EMBL/GenBank/DDBJ whole genome shotgun (WGS) entry which is preliminary data.</text>
</comment>
<accession>A0AAV6VAX5</accession>
<evidence type="ECO:0000313" key="2">
    <source>
        <dbReference type="Proteomes" id="UP000827092"/>
    </source>
</evidence>
<evidence type="ECO:0000313" key="1">
    <source>
        <dbReference type="EMBL" id="KAG8193920.1"/>
    </source>
</evidence>
<protein>
    <submittedName>
        <fullName evidence="1">Uncharacterized protein</fullName>
    </submittedName>
</protein>
<name>A0AAV6VAX5_9ARAC</name>
<sequence length="71" mass="8387">MLARTWEESFISYSNKVVRTLRRTDPNLENRERDVSKPVRTGYGRKGNIAFTCSVYLIFQKFALWKVICLI</sequence>
<gene>
    <name evidence="1" type="ORF">JTE90_011475</name>
</gene>
<keyword evidence="2" id="KW-1185">Reference proteome</keyword>
<reference evidence="1 2" key="1">
    <citation type="journal article" date="2022" name="Nat. Ecol. Evol.">
        <title>A masculinizing supergene underlies an exaggerated male reproductive morph in a spider.</title>
        <authorList>
            <person name="Hendrickx F."/>
            <person name="De Corte Z."/>
            <person name="Sonet G."/>
            <person name="Van Belleghem S.M."/>
            <person name="Kostlbacher S."/>
            <person name="Vangestel C."/>
        </authorList>
    </citation>
    <scope>NUCLEOTIDE SEQUENCE [LARGE SCALE GENOMIC DNA]</scope>
    <source>
        <strain evidence="1">W744_W776</strain>
    </source>
</reference>
<proteinExistence type="predicted"/>
<organism evidence="1 2">
    <name type="scientific">Oedothorax gibbosus</name>
    <dbReference type="NCBI Taxonomy" id="931172"/>
    <lineage>
        <taxon>Eukaryota</taxon>
        <taxon>Metazoa</taxon>
        <taxon>Ecdysozoa</taxon>
        <taxon>Arthropoda</taxon>
        <taxon>Chelicerata</taxon>
        <taxon>Arachnida</taxon>
        <taxon>Araneae</taxon>
        <taxon>Araneomorphae</taxon>
        <taxon>Entelegynae</taxon>
        <taxon>Araneoidea</taxon>
        <taxon>Linyphiidae</taxon>
        <taxon>Erigoninae</taxon>
        <taxon>Oedothorax</taxon>
    </lineage>
</organism>
<dbReference type="EMBL" id="JAFNEN010000113">
    <property type="protein sequence ID" value="KAG8193920.1"/>
    <property type="molecule type" value="Genomic_DNA"/>
</dbReference>
<dbReference type="Proteomes" id="UP000827092">
    <property type="component" value="Unassembled WGS sequence"/>
</dbReference>